<name>A0A6A6YF52_9PEZI</name>
<protein>
    <submittedName>
        <fullName evidence="2 4">Uncharacterized protein</fullName>
    </submittedName>
</protein>
<keyword evidence="3" id="KW-1185">Reference proteome</keyword>
<evidence type="ECO:0000313" key="3">
    <source>
        <dbReference type="Proteomes" id="UP000504636"/>
    </source>
</evidence>
<sequence length="62" mass="6888">MYSLRVLNSILPMDPSNPSCSRNPQFNSVQPNVELIPAHPTQPTNPVHPLESQTRTEGTQGY</sequence>
<feature type="region of interest" description="Disordered" evidence="1">
    <location>
        <begin position="35"/>
        <end position="62"/>
    </location>
</feature>
<proteinExistence type="predicted"/>
<dbReference type="EMBL" id="MU003705">
    <property type="protein sequence ID" value="KAF2807163.1"/>
    <property type="molecule type" value="Genomic_DNA"/>
</dbReference>
<organism evidence="2">
    <name type="scientific">Mytilinidion resinicola</name>
    <dbReference type="NCBI Taxonomy" id="574789"/>
    <lineage>
        <taxon>Eukaryota</taxon>
        <taxon>Fungi</taxon>
        <taxon>Dikarya</taxon>
        <taxon>Ascomycota</taxon>
        <taxon>Pezizomycotina</taxon>
        <taxon>Dothideomycetes</taxon>
        <taxon>Pleosporomycetidae</taxon>
        <taxon>Mytilinidiales</taxon>
        <taxon>Mytilinidiaceae</taxon>
        <taxon>Mytilinidion</taxon>
    </lineage>
</organism>
<reference evidence="4" key="3">
    <citation type="submission" date="2025-04" db="UniProtKB">
        <authorList>
            <consortium name="RefSeq"/>
        </authorList>
    </citation>
    <scope>IDENTIFICATION</scope>
    <source>
        <strain evidence="4">CBS 304.34</strain>
    </source>
</reference>
<accession>A0A6A6YF52</accession>
<dbReference type="RefSeq" id="XP_033574127.1">
    <property type="nucleotide sequence ID" value="XM_033720470.1"/>
</dbReference>
<feature type="compositionally biased region" description="Polar residues" evidence="1">
    <location>
        <begin position="41"/>
        <end position="62"/>
    </location>
</feature>
<dbReference type="AlphaFoldDB" id="A0A6A6YF52"/>
<dbReference type="GeneID" id="54461363"/>
<reference evidence="2 4" key="1">
    <citation type="journal article" date="2020" name="Stud. Mycol.">
        <title>101 Dothideomycetes genomes: a test case for predicting lifestyles and emergence of pathogens.</title>
        <authorList>
            <person name="Haridas S."/>
            <person name="Albert R."/>
            <person name="Binder M."/>
            <person name="Bloem J."/>
            <person name="Labutti K."/>
            <person name="Salamov A."/>
            <person name="Andreopoulos B."/>
            <person name="Baker S."/>
            <person name="Barry K."/>
            <person name="Bills G."/>
            <person name="Bluhm B."/>
            <person name="Cannon C."/>
            <person name="Castanera R."/>
            <person name="Culley D."/>
            <person name="Daum C."/>
            <person name="Ezra D."/>
            <person name="Gonzalez J."/>
            <person name="Henrissat B."/>
            <person name="Kuo A."/>
            <person name="Liang C."/>
            <person name="Lipzen A."/>
            <person name="Lutzoni F."/>
            <person name="Magnuson J."/>
            <person name="Mondo S."/>
            <person name="Nolan M."/>
            <person name="Ohm R."/>
            <person name="Pangilinan J."/>
            <person name="Park H.-J."/>
            <person name="Ramirez L."/>
            <person name="Alfaro M."/>
            <person name="Sun H."/>
            <person name="Tritt A."/>
            <person name="Yoshinaga Y."/>
            <person name="Zwiers L.-H."/>
            <person name="Turgeon B."/>
            <person name="Goodwin S."/>
            <person name="Spatafora J."/>
            <person name="Crous P."/>
            <person name="Grigoriev I."/>
        </authorList>
    </citation>
    <scope>NUCLEOTIDE SEQUENCE</scope>
    <source>
        <strain evidence="2 4">CBS 304.34</strain>
    </source>
</reference>
<gene>
    <name evidence="2 4" type="ORF">BDZ99DRAFT_465095</name>
</gene>
<reference evidence="4" key="2">
    <citation type="submission" date="2020-04" db="EMBL/GenBank/DDBJ databases">
        <authorList>
            <consortium name="NCBI Genome Project"/>
        </authorList>
    </citation>
    <scope>NUCLEOTIDE SEQUENCE</scope>
    <source>
        <strain evidence="4">CBS 304.34</strain>
    </source>
</reference>
<evidence type="ECO:0000256" key="1">
    <source>
        <dbReference type="SAM" id="MobiDB-lite"/>
    </source>
</evidence>
<evidence type="ECO:0000313" key="2">
    <source>
        <dbReference type="EMBL" id="KAF2807163.1"/>
    </source>
</evidence>
<dbReference type="Proteomes" id="UP000504636">
    <property type="component" value="Unplaced"/>
</dbReference>
<evidence type="ECO:0000313" key="4">
    <source>
        <dbReference type="RefSeq" id="XP_033574127.1"/>
    </source>
</evidence>